<evidence type="ECO:0008006" key="2">
    <source>
        <dbReference type="Google" id="ProtNLM"/>
    </source>
</evidence>
<reference evidence="1" key="1">
    <citation type="submission" date="2019-05" db="EMBL/GenBank/DDBJ databases">
        <title>Metatranscriptomic reconstruction reveals RNA viruses with the potential to shape carbon cycling in soil.</title>
        <authorList>
            <person name="Starr E.P."/>
            <person name="Nuccio E."/>
            <person name="Pett-Ridge J."/>
            <person name="Banfield J.F."/>
            <person name="Firestone M.K."/>
        </authorList>
    </citation>
    <scope>NUCLEOTIDE SEQUENCE</scope>
    <source>
        <strain evidence="1">H2_Bulk_34_325</strain>
    </source>
</reference>
<gene>
    <name evidence="1" type="ORF">H2Bulk34325_000001</name>
</gene>
<sequence>VNHRRCIHIMSRSTTKRRLVVFDSSAGSYKTFSGPTKIAESTQLVQDKRLQRTDSQGNPFRSNRRRHLRFVEVYGYDPTGSQDYGGPFTTFKIESYSYPKRIFNLSGGNTAGIHRTYDGRVVAWSGDPNFTEGSFLQPSTAAQLDALGTTAIARCIPTNPLSGMGQFLGELHQLPTVPKVKDWKNYVQAIRKDAKRVNYDKLSRDAAGEYLNQVFGWVPFVNDLRKFAKTVKNAVPEMEKFAKGSNHLIHRSYHFPDVTTTTVEILGSNLAPFPSLDSSIWIKGGLLTRTTITTTKVWFKGAFTYFLPGPEPGSNQFVERINKLKFAEAQANHLSGIRMTPDLIWKLTPWSWAVDWVTNAGDVIHNWSAFSQDGLVMDYGYIMEHKSRVEQYSLTGVSTTSSSNESFYQEYRYDTKTRRRATPYGFGVNPASFTTKQWSIIAALGISKQPLSLNF</sequence>
<organism evidence="1">
    <name type="scientific">Leviviridae sp</name>
    <dbReference type="NCBI Taxonomy" id="2027243"/>
    <lineage>
        <taxon>Viruses</taxon>
        <taxon>Riboviria</taxon>
        <taxon>Orthornavirae</taxon>
        <taxon>Lenarviricota</taxon>
        <taxon>Leviviricetes</taxon>
        <taxon>Norzivirales</taxon>
        <taxon>Fiersviridae</taxon>
    </lineage>
</organism>
<dbReference type="EMBL" id="MN034744">
    <property type="protein sequence ID" value="QDH89304.1"/>
    <property type="molecule type" value="Genomic_RNA"/>
</dbReference>
<name>A0A514D6Q3_9VIRU</name>
<evidence type="ECO:0000313" key="1">
    <source>
        <dbReference type="EMBL" id="QDH89304.1"/>
    </source>
</evidence>
<protein>
    <recommendedName>
        <fullName evidence="2">Maturation</fullName>
    </recommendedName>
</protein>
<proteinExistence type="predicted"/>
<accession>A0A514D6Q3</accession>
<feature type="non-terminal residue" evidence="1">
    <location>
        <position position="1"/>
    </location>
</feature>